<name>A0ACA9RYW5_9GLOM</name>
<feature type="non-terminal residue" evidence="1">
    <location>
        <position position="1"/>
    </location>
</feature>
<organism evidence="1 2">
    <name type="scientific">Racocetra persica</name>
    <dbReference type="NCBI Taxonomy" id="160502"/>
    <lineage>
        <taxon>Eukaryota</taxon>
        <taxon>Fungi</taxon>
        <taxon>Fungi incertae sedis</taxon>
        <taxon>Mucoromycota</taxon>
        <taxon>Glomeromycotina</taxon>
        <taxon>Glomeromycetes</taxon>
        <taxon>Diversisporales</taxon>
        <taxon>Gigasporaceae</taxon>
        <taxon>Racocetra</taxon>
    </lineage>
</organism>
<evidence type="ECO:0000313" key="2">
    <source>
        <dbReference type="Proteomes" id="UP000789920"/>
    </source>
</evidence>
<dbReference type="Proteomes" id="UP000789920">
    <property type="component" value="Unassembled WGS sequence"/>
</dbReference>
<accession>A0ACA9RYW5</accession>
<proteinExistence type="predicted"/>
<gene>
    <name evidence="1" type="ORF">RPERSI_LOCUS24221</name>
</gene>
<comment type="caution">
    <text evidence="1">The sequence shown here is derived from an EMBL/GenBank/DDBJ whole genome shotgun (WGS) entry which is preliminary data.</text>
</comment>
<dbReference type="EMBL" id="CAJVQC010077300">
    <property type="protein sequence ID" value="CAG8815439.1"/>
    <property type="molecule type" value="Genomic_DNA"/>
</dbReference>
<protein>
    <submittedName>
        <fullName evidence="1">16050_t:CDS:1</fullName>
    </submittedName>
</protein>
<sequence length="71" mass="7781">FISNVSVYYNVGGGYSDCKPFSIGNWIVSAIEKRLKNHFPDITVKADCGSSYATLIVSEIFDVNTIADSLE</sequence>
<keyword evidence="2" id="KW-1185">Reference proteome</keyword>
<evidence type="ECO:0000313" key="1">
    <source>
        <dbReference type="EMBL" id="CAG8815439.1"/>
    </source>
</evidence>
<reference evidence="1" key="1">
    <citation type="submission" date="2021-06" db="EMBL/GenBank/DDBJ databases">
        <authorList>
            <person name="Kallberg Y."/>
            <person name="Tangrot J."/>
            <person name="Rosling A."/>
        </authorList>
    </citation>
    <scope>NUCLEOTIDE SEQUENCE</scope>
    <source>
        <strain evidence="1">MA461A</strain>
    </source>
</reference>